<dbReference type="PANTHER" id="PTHR44858">
    <property type="entry name" value="TETRATRICOPEPTIDE REPEAT PROTEIN 6"/>
    <property type="match status" value="1"/>
</dbReference>
<dbReference type="SMART" id="SM00028">
    <property type="entry name" value="TPR"/>
    <property type="match status" value="2"/>
</dbReference>
<name>A0ABW1MAH7_9ACTN</name>
<dbReference type="InterPro" id="IPR050498">
    <property type="entry name" value="Ycf3"/>
</dbReference>
<evidence type="ECO:0000313" key="5">
    <source>
        <dbReference type="Proteomes" id="UP001596242"/>
    </source>
</evidence>
<keyword evidence="5" id="KW-1185">Reference proteome</keyword>
<keyword evidence="2 3" id="KW-0802">TPR repeat</keyword>
<evidence type="ECO:0000256" key="1">
    <source>
        <dbReference type="ARBA" id="ARBA00022737"/>
    </source>
</evidence>
<dbReference type="Gene3D" id="1.25.40.10">
    <property type="entry name" value="Tetratricopeptide repeat domain"/>
    <property type="match status" value="1"/>
</dbReference>
<dbReference type="InterPro" id="IPR011990">
    <property type="entry name" value="TPR-like_helical_dom_sf"/>
</dbReference>
<gene>
    <name evidence="4" type="ORF">ACFP50_33160</name>
</gene>
<dbReference type="EMBL" id="JBHSPT010000106">
    <property type="protein sequence ID" value="MFC6060072.1"/>
    <property type="molecule type" value="Genomic_DNA"/>
</dbReference>
<evidence type="ECO:0000256" key="2">
    <source>
        <dbReference type="ARBA" id="ARBA00022803"/>
    </source>
</evidence>
<dbReference type="InterPro" id="IPR019734">
    <property type="entry name" value="TPR_rpt"/>
</dbReference>
<dbReference type="SUPFAM" id="SSF48452">
    <property type="entry name" value="TPR-like"/>
    <property type="match status" value="1"/>
</dbReference>
<evidence type="ECO:0000313" key="4">
    <source>
        <dbReference type="EMBL" id="MFC6060072.1"/>
    </source>
</evidence>
<proteinExistence type="predicted"/>
<dbReference type="PROSITE" id="PS50005">
    <property type="entry name" value="TPR"/>
    <property type="match status" value="1"/>
</dbReference>
<dbReference type="Proteomes" id="UP001596242">
    <property type="component" value="Unassembled WGS sequence"/>
</dbReference>
<protein>
    <submittedName>
        <fullName evidence="4">Tetratricopeptide repeat protein</fullName>
    </submittedName>
</protein>
<dbReference type="RefSeq" id="WP_386405503.1">
    <property type="nucleotide sequence ID" value="NZ_JBHSPT010000106.1"/>
</dbReference>
<feature type="repeat" description="TPR" evidence="3">
    <location>
        <begin position="65"/>
        <end position="98"/>
    </location>
</feature>
<reference evidence="5" key="1">
    <citation type="journal article" date="2019" name="Int. J. Syst. Evol. Microbiol.">
        <title>The Global Catalogue of Microorganisms (GCM) 10K type strain sequencing project: providing services to taxonomists for standard genome sequencing and annotation.</title>
        <authorList>
            <consortium name="The Broad Institute Genomics Platform"/>
            <consortium name="The Broad Institute Genome Sequencing Center for Infectious Disease"/>
            <person name="Wu L."/>
            <person name="Ma J."/>
        </authorList>
    </citation>
    <scope>NUCLEOTIDE SEQUENCE [LARGE SCALE GENOMIC DNA]</scope>
    <source>
        <strain evidence="5">JCM 12763</strain>
    </source>
</reference>
<sequence length="160" mass="17945">MQELIQCHRRAGPVARSAEPDRAVLLRPDSPWAHCERGDALHAAGRDEEALAHYDLALALDLGYASAYASRGVPLSGLGRHDQALRDLDRALELSPAYAWARARRDEVRRRRDDAGHDCHPRGRGRSRAAWGRLVKVRTQVISIGQVRSFRSQLPYRSAH</sequence>
<dbReference type="PANTHER" id="PTHR44858:SF1">
    <property type="entry name" value="UDP-N-ACETYLGLUCOSAMINE--PEPTIDE N-ACETYLGLUCOSAMINYLTRANSFERASE SPINDLY-RELATED"/>
    <property type="match status" value="1"/>
</dbReference>
<dbReference type="Pfam" id="PF13181">
    <property type="entry name" value="TPR_8"/>
    <property type="match status" value="1"/>
</dbReference>
<evidence type="ECO:0000256" key="3">
    <source>
        <dbReference type="PROSITE-ProRule" id="PRU00339"/>
    </source>
</evidence>
<accession>A0ABW1MAH7</accession>
<comment type="caution">
    <text evidence="4">The sequence shown here is derived from an EMBL/GenBank/DDBJ whole genome shotgun (WGS) entry which is preliminary data.</text>
</comment>
<keyword evidence="1" id="KW-0677">Repeat</keyword>
<organism evidence="4 5">
    <name type="scientific">Streptomyces pratens</name>
    <dbReference type="NCBI Taxonomy" id="887456"/>
    <lineage>
        <taxon>Bacteria</taxon>
        <taxon>Bacillati</taxon>
        <taxon>Actinomycetota</taxon>
        <taxon>Actinomycetes</taxon>
        <taxon>Kitasatosporales</taxon>
        <taxon>Streptomycetaceae</taxon>
        <taxon>Streptomyces</taxon>
    </lineage>
</organism>